<evidence type="ECO:0000313" key="1">
    <source>
        <dbReference type="EMBL" id="KAH3737682.1"/>
    </source>
</evidence>
<comment type="caution">
    <text evidence="1">The sequence shown here is derived from an EMBL/GenBank/DDBJ whole genome shotgun (WGS) entry which is preliminary data.</text>
</comment>
<keyword evidence="2" id="KW-1185">Reference proteome</keyword>
<evidence type="ECO:0000313" key="2">
    <source>
        <dbReference type="Proteomes" id="UP000828390"/>
    </source>
</evidence>
<name>A0A9D4D3W1_DREPO</name>
<dbReference type="AlphaFoldDB" id="A0A9D4D3W1"/>
<reference evidence="1" key="2">
    <citation type="submission" date="2020-11" db="EMBL/GenBank/DDBJ databases">
        <authorList>
            <person name="McCartney M.A."/>
            <person name="Auch B."/>
            <person name="Kono T."/>
            <person name="Mallez S."/>
            <person name="Becker A."/>
            <person name="Gohl D.M."/>
            <person name="Silverstein K.A.T."/>
            <person name="Koren S."/>
            <person name="Bechman K.B."/>
            <person name="Herman A."/>
            <person name="Abrahante J.E."/>
            <person name="Garbe J."/>
        </authorList>
    </citation>
    <scope>NUCLEOTIDE SEQUENCE</scope>
    <source>
        <strain evidence="1">Duluth1</strain>
        <tissue evidence="1">Whole animal</tissue>
    </source>
</reference>
<accession>A0A9D4D3W1</accession>
<gene>
    <name evidence="1" type="ORF">DPMN_044275</name>
</gene>
<dbReference type="EMBL" id="JAIWYP010000011">
    <property type="protein sequence ID" value="KAH3737682.1"/>
    <property type="molecule type" value="Genomic_DNA"/>
</dbReference>
<sequence length="100" mass="10974">MSCRLQCLLEATNGGSGNTSFIRSVVCSVCRCLQMIRPMLGSARKNVITSGILSLRSKFVFSRRRSSLFLVSTFTNSVSANAQSYPRFTSCALTACLCFR</sequence>
<protein>
    <submittedName>
        <fullName evidence="1">Uncharacterized protein</fullName>
    </submittedName>
</protein>
<dbReference type="Proteomes" id="UP000828390">
    <property type="component" value="Unassembled WGS sequence"/>
</dbReference>
<proteinExistence type="predicted"/>
<organism evidence="1 2">
    <name type="scientific">Dreissena polymorpha</name>
    <name type="common">Zebra mussel</name>
    <name type="synonym">Mytilus polymorpha</name>
    <dbReference type="NCBI Taxonomy" id="45954"/>
    <lineage>
        <taxon>Eukaryota</taxon>
        <taxon>Metazoa</taxon>
        <taxon>Spiralia</taxon>
        <taxon>Lophotrochozoa</taxon>
        <taxon>Mollusca</taxon>
        <taxon>Bivalvia</taxon>
        <taxon>Autobranchia</taxon>
        <taxon>Heteroconchia</taxon>
        <taxon>Euheterodonta</taxon>
        <taxon>Imparidentia</taxon>
        <taxon>Neoheterodontei</taxon>
        <taxon>Myida</taxon>
        <taxon>Dreissenoidea</taxon>
        <taxon>Dreissenidae</taxon>
        <taxon>Dreissena</taxon>
    </lineage>
</organism>
<reference evidence="1" key="1">
    <citation type="journal article" date="2019" name="bioRxiv">
        <title>The Genome of the Zebra Mussel, Dreissena polymorpha: A Resource for Invasive Species Research.</title>
        <authorList>
            <person name="McCartney M.A."/>
            <person name="Auch B."/>
            <person name="Kono T."/>
            <person name="Mallez S."/>
            <person name="Zhang Y."/>
            <person name="Obille A."/>
            <person name="Becker A."/>
            <person name="Abrahante J.E."/>
            <person name="Garbe J."/>
            <person name="Badalamenti J.P."/>
            <person name="Herman A."/>
            <person name="Mangelson H."/>
            <person name="Liachko I."/>
            <person name="Sullivan S."/>
            <person name="Sone E.D."/>
            <person name="Koren S."/>
            <person name="Silverstein K.A.T."/>
            <person name="Beckman K.B."/>
            <person name="Gohl D.M."/>
        </authorList>
    </citation>
    <scope>NUCLEOTIDE SEQUENCE</scope>
    <source>
        <strain evidence="1">Duluth1</strain>
        <tissue evidence="1">Whole animal</tissue>
    </source>
</reference>